<dbReference type="Proteomes" id="UP000192343">
    <property type="component" value="Unassembled WGS sequence"/>
</dbReference>
<keyword evidence="5" id="KW-0813">Transport</keyword>
<dbReference type="OrthoDB" id="9795467at2"/>
<dbReference type="Gene3D" id="3.40.190.10">
    <property type="entry name" value="Periplasmic binding protein-like II"/>
    <property type="match status" value="2"/>
</dbReference>
<dbReference type="EMBL" id="MWQY01000001">
    <property type="protein sequence ID" value="ORC38366.1"/>
    <property type="molecule type" value="Genomic_DNA"/>
</dbReference>
<proteinExistence type="inferred from homology"/>
<keyword evidence="6 7" id="KW-0732">Signal</keyword>
<dbReference type="InterPro" id="IPR050490">
    <property type="entry name" value="Bact_solute-bd_prot1"/>
</dbReference>
<dbReference type="CDD" id="cd14748">
    <property type="entry name" value="PBP2_UgpB"/>
    <property type="match status" value="1"/>
</dbReference>
<feature type="signal peptide" evidence="7">
    <location>
        <begin position="1"/>
        <end position="20"/>
    </location>
</feature>
<evidence type="ECO:0000256" key="3">
    <source>
        <dbReference type="ARBA" id="ARBA00011557"/>
    </source>
</evidence>
<dbReference type="PANTHER" id="PTHR43649">
    <property type="entry name" value="ARABINOSE-BINDING PROTEIN-RELATED"/>
    <property type="match status" value="1"/>
</dbReference>
<gene>
    <name evidence="8" type="ORF">B4O97_01000</name>
</gene>
<dbReference type="GO" id="GO:0042597">
    <property type="term" value="C:periplasmic space"/>
    <property type="evidence" value="ECO:0007669"/>
    <property type="project" value="UniProtKB-SubCell"/>
</dbReference>
<keyword evidence="9" id="KW-1185">Reference proteome</keyword>
<evidence type="ECO:0000256" key="7">
    <source>
        <dbReference type="SAM" id="SignalP"/>
    </source>
</evidence>
<feature type="chain" id="PRO_5012666006" description="sn-glycerol-3-phosphate-binding periplasmic protein UgpB" evidence="7">
    <location>
        <begin position="21"/>
        <end position="452"/>
    </location>
</feature>
<evidence type="ECO:0000256" key="6">
    <source>
        <dbReference type="ARBA" id="ARBA00022729"/>
    </source>
</evidence>
<reference evidence="8 9" key="1">
    <citation type="submission" date="2017-03" db="EMBL/GenBank/DDBJ databases">
        <title>Draft Genome sequence of Marispirochaeta sp. strain JC444.</title>
        <authorList>
            <person name="Shivani Y."/>
            <person name="Subhash Y."/>
            <person name="Sasikala C."/>
            <person name="Ramana C."/>
        </authorList>
    </citation>
    <scope>NUCLEOTIDE SEQUENCE [LARGE SCALE GENOMIC DNA]</scope>
    <source>
        <strain evidence="8 9">JC444</strain>
    </source>
</reference>
<evidence type="ECO:0000256" key="2">
    <source>
        <dbReference type="ARBA" id="ARBA00008520"/>
    </source>
</evidence>
<comment type="caution">
    <text evidence="8">The sequence shown here is derived from an EMBL/GenBank/DDBJ whole genome shotgun (WGS) entry which is preliminary data.</text>
</comment>
<evidence type="ECO:0000256" key="5">
    <source>
        <dbReference type="ARBA" id="ARBA00022448"/>
    </source>
</evidence>
<organism evidence="8 9">
    <name type="scientific">Marispirochaeta aestuarii</name>
    <dbReference type="NCBI Taxonomy" id="1963862"/>
    <lineage>
        <taxon>Bacteria</taxon>
        <taxon>Pseudomonadati</taxon>
        <taxon>Spirochaetota</taxon>
        <taxon>Spirochaetia</taxon>
        <taxon>Spirochaetales</taxon>
        <taxon>Spirochaetaceae</taxon>
        <taxon>Marispirochaeta</taxon>
    </lineage>
</organism>
<comment type="subunit">
    <text evidence="3">The complex is composed of two ATP-binding proteins (UgpC), two transmembrane proteins (UgpA and UgpE) and a solute-binding protein (UgpB).</text>
</comment>
<dbReference type="PANTHER" id="PTHR43649:SF31">
    <property type="entry name" value="SN-GLYCEROL-3-PHOSPHATE-BINDING PERIPLASMIC PROTEIN UGPB"/>
    <property type="match status" value="1"/>
</dbReference>
<evidence type="ECO:0000256" key="4">
    <source>
        <dbReference type="ARBA" id="ARBA00017470"/>
    </source>
</evidence>
<comment type="similarity">
    <text evidence="2">Belongs to the bacterial solute-binding protein 1 family.</text>
</comment>
<dbReference type="SUPFAM" id="SSF53850">
    <property type="entry name" value="Periplasmic binding protein-like II"/>
    <property type="match status" value="1"/>
</dbReference>
<accession>A0A1Y1S3Y4</accession>
<evidence type="ECO:0000313" key="9">
    <source>
        <dbReference type="Proteomes" id="UP000192343"/>
    </source>
</evidence>
<dbReference type="InterPro" id="IPR006059">
    <property type="entry name" value="SBP"/>
</dbReference>
<protein>
    <recommendedName>
        <fullName evidence="4">sn-glycerol-3-phosphate-binding periplasmic protein UgpB</fullName>
    </recommendedName>
</protein>
<name>A0A1Y1S3Y4_9SPIO</name>
<evidence type="ECO:0000313" key="8">
    <source>
        <dbReference type="EMBL" id="ORC38366.1"/>
    </source>
</evidence>
<comment type="subcellular location">
    <subcellularLocation>
        <location evidence="1">Periplasm</location>
    </subcellularLocation>
</comment>
<dbReference type="Pfam" id="PF13416">
    <property type="entry name" value="SBP_bac_8"/>
    <property type="match status" value="1"/>
</dbReference>
<evidence type="ECO:0000256" key="1">
    <source>
        <dbReference type="ARBA" id="ARBA00004418"/>
    </source>
</evidence>
<sequence length="452" mass="50801">MKNVLLVTCSLLLIVFPLFSGGQPEQTAAGEKETVEITEPVTIQFWHAMGGSRIDLIQGIVDDFMKANPNIKVEVQYTGSYNDTLNKVKAASKAGNAPHVFHIYEIGTLQMANSGIVTPIYEIEAWDPIDWETFFSPVRNYYTINGKHYSMPFNSSTPLMYYNKTFFEQAGLDPEKPPKTFEEVIEYSKILKQKIPQLKAPISWNLNSWYFEEFHCLMDAPFVNNDNGRMGEYPTRALFNGQAGQRILEWWTGMERDGLFLDVGPGWANHRAAFGSGEVAMVMSSTSDVNQLTGLLKEKGWEMGTGYIPRPEGARGGVTIGGGSLWITNNHPNEELLAALKLVKYISSDEPQVRWHKGTGYFPVRETAMEMLEAEGWFDENPNFRTAFDQLLESPYTLNTAGSLMGVFPEARSLIETGIQKVYAGEMTVKEALDEAAEKTTKSMLEWNELVE</sequence>
<dbReference type="AlphaFoldDB" id="A0A1Y1S3Y4"/>
<dbReference type="STRING" id="1963862.B4O97_01000"/>